<reference evidence="1 2" key="1">
    <citation type="journal article" date="2022" name="Hortic Res">
        <title>A haplotype resolved chromosomal level avocado genome allows analysis of novel avocado genes.</title>
        <authorList>
            <person name="Nath O."/>
            <person name="Fletcher S.J."/>
            <person name="Hayward A."/>
            <person name="Shaw L.M."/>
            <person name="Masouleh A.K."/>
            <person name="Furtado A."/>
            <person name="Henry R.J."/>
            <person name="Mitter N."/>
        </authorList>
    </citation>
    <scope>NUCLEOTIDE SEQUENCE [LARGE SCALE GENOMIC DNA]</scope>
    <source>
        <strain evidence="2">cv. Hass</strain>
    </source>
</reference>
<keyword evidence="2" id="KW-1185">Reference proteome</keyword>
<comment type="caution">
    <text evidence="1">The sequence shown here is derived from an EMBL/GenBank/DDBJ whole genome shotgun (WGS) entry which is preliminary data.</text>
</comment>
<proteinExistence type="predicted"/>
<gene>
    <name evidence="1" type="ORF">MRB53_009389</name>
</gene>
<evidence type="ECO:0000313" key="1">
    <source>
        <dbReference type="EMBL" id="KAJ8635122.1"/>
    </source>
</evidence>
<organism evidence="1 2">
    <name type="scientific">Persea americana</name>
    <name type="common">Avocado</name>
    <dbReference type="NCBI Taxonomy" id="3435"/>
    <lineage>
        <taxon>Eukaryota</taxon>
        <taxon>Viridiplantae</taxon>
        <taxon>Streptophyta</taxon>
        <taxon>Embryophyta</taxon>
        <taxon>Tracheophyta</taxon>
        <taxon>Spermatophyta</taxon>
        <taxon>Magnoliopsida</taxon>
        <taxon>Magnoliidae</taxon>
        <taxon>Laurales</taxon>
        <taxon>Lauraceae</taxon>
        <taxon>Persea</taxon>
    </lineage>
</organism>
<protein>
    <submittedName>
        <fullName evidence="1">Uncharacterized protein</fullName>
    </submittedName>
</protein>
<name>A0ACC2LP12_PERAE</name>
<dbReference type="Proteomes" id="UP001234297">
    <property type="component" value="Chromosome 3"/>
</dbReference>
<dbReference type="EMBL" id="CM056811">
    <property type="protein sequence ID" value="KAJ8635122.1"/>
    <property type="molecule type" value="Genomic_DNA"/>
</dbReference>
<accession>A0ACC2LP12</accession>
<evidence type="ECO:0000313" key="2">
    <source>
        <dbReference type="Proteomes" id="UP001234297"/>
    </source>
</evidence>
<sequence>MVGLVISAVLLLLLLLQGDMGFSLALSMVFVFALAQFPSGFTSPITGPAFLWSPHHLGSSDYGVKDVVDYRTISPKDLAKTVLSEGGWSNLVQAVDIALVFIGRKLQSSDISKNKDVDRDLINLLKDSFTTSNFSMAFPYVSISEETETMENSLISGFTENRENHLGVNDVAFMGSCSIEGEGLTKLTSLHAVHEHVGSRMQRKKLGQTDTIVFCDGHSQPSEEFEQKNVEGEILSQLIDLLKQSGAKYAVLYASDPYRSLQYPSHLAMKRFLAEGTVGNAPDNSTRCDGVCQIKSSLLEGVFVGIVLLIILLSGLCCMMGIDTPTRFETPQES</sequence>